<evidence type="ECO:0000259" key="6">
    <source>
        <dbReference type="Pfam" id="PF08386"/>
    </source>
</evidence>
<feature type="compositionally biased region" description="Gly residues" evidence="4">
    <location>
        <begin position="27"/>
        <end position="36"/>
    </location>
</feature>
<keyword evidence="8" id="KW-1185">Reference proteome</keyword>
<evidence type="ECO:0000256" key="1">
    <source>
        <dbReference type="ARBA" id="ARBA00010088"/>
    </source>
</evidence>
<dbReference type="RefSeq" id="WP_344527141.1">
    <property type="nucleotide sequence ID" value="NZ_BAAAPE010000007.1"/>
</dbReference>
<name>A0ABP5HFB8_9ACTN</name>
<organism evidence="7 8">
    <name type="scientific">Streptomyces albiaxialis</name>
    <dbReference type="NCBI Taxonomy" id="329523"/>
    <lineage>
        <taxon>Bacteria</taxon>
        <taxon>Bacillati</taxon>
        <taxon>Actinomycetota</taxon>
        <taxon>Actinomycetes</taxon>
        <taxon>Kitasatosporales</taxon>
        <taxon>Streptomycetaceae</taxon>
        <taxon>Streptomyces</taxon>
    </lineage>
</organism>
<feature type="domain" description="Peptidase S33 tripeptidyl aminopeptidase-like C-terminal" evidence="6">
    <location>
        <begin position="427"/>
        <end position="529"/>
    </location>
</feature>
<dbReference type="InterPro" id="IPR051601">
    <property type="entry name" value="Serine_prot/Carboxylest_S33"/>
</dbReference>
<gene>
    <name evidence="7" type="ORF">GCM10009801_24770</name>
</gene>
<dbReference type="PANTHER" id="PTHR43248:SF29">
    <property type="entry name" value="TRIPEPTIDYL AMINOPEPTIDASE"/>
    <property type="match status" value="1"/>
</dbReference>
<evidence type="ECO:0000256" key="4">
    <source>
        <dbReference type="SAM" id="MobiDB-lite"/>
    </source>
</evidence>
<evidence type="ECO:0000313" key="8">
    <source>
        <dbReference type="Proteomes" id="UP001500016"/>
    </source>
</evidence>
<reference evidence="8" key="1">
    <citation type="journal article" date="2019" name="Int. J. Syst. Evol. Microbiol.">
        <title>The Global Catalogue of Microorganisms (GCM) 10K type strain sequencing project: providing services to taxonomists for standard genome sequencing and annotation.</title>
        <authorList>
            <consortium name="The Broad Institute Genomics Platform"/>
            <consortium name="The Broad Institute Genome Sequencing Center for Infectious Disease"/>
            <person name="Wu L."/>
            <person name="Ma J."/>
        </authorList>
    </citation>
    <scope>NUCLEOTIDE SEQUENCE [LARGE SCALE GENOMIC DNA]</scope>
    <source>
        <strain evidence="8">JCM 15478</strain>
    </source>
</reference>
<keyword evidence="2 5" id="KW-0732">Signal</keyword>
<dbReference type="GO" id="GO:0016787">
    <property type="term" value="F:hydrolase activity"/>
    <property type="evidence" value="ECO:0007669"/>
    <property type="project" value="UniProtKB-KW"/>
</dbReference>
<feature type="signal peptide" evidence="5">
    <location>
        <begin position="1"/>
        <end position="25"/>
    </location>
</feature>
<evidence type="ECO:0000256" key="2">
    <source>
        <dbReference type="ARBA" id="ARBA00022729"/>
    </source>
</evidence>
<sequence length="530" mass="55723">MARGKSTGIWRAGALALAAAVLAGACSGGSDDGGGDGTKDSAGKESPSAQGGGKLGWKKCAAPTSRQYQLRTPPKKMPDGAEWQCGKLRVPLDHAKPDGEKIDLALVRVRAKEKTEKKHQGSLVFNFGGPGASGVALLPLAAPESYDKLREGYDLVSFDPRGVGESAGVVCQDGKRNDADYAVESTPDDAEEVRTVKDVQKRRVQGCEKRAGKLLPHLTTENTARDMDLLRAALGDKKLGYFGISYGTQLGGVYARLFPERVGRMVLDAPIDPTLGTREAALSQIKGFELALNNYLKDCVKSATCPLGTSAPEAGEKLAALLEKIDKKPLATRGKREVTEAMATTGIGAALYSKETWAPLSMALQEAKSGQGDTLLALSDAYSGRGQDGQYTNMLDASVAVNCADHSARTSYEDAEKEVAAFREASAVFGPSQAWALTSCEGWPVRGKSDTVDVRTDSDAPVVVVGNTGDPATPYKGARKMTDALGGGARLLTFKGEGHGSYDTGDACVQKNVNGYLLDGKAPKDGTVCP</sequence>
<dbReference type="PANTHER" id="PTHR43248">
    <property type="entry name" value="2-SUCCINYL-6-HYDROXY-2,4-CYCLOHEXADIENE-1-CARBOXYLATE SYNTHASE"/>
    <property type="match status" value="1"/>
</dbReference>
<dbReference type="EMBL" id="BAAAPE010000007">
    <property type="protein sequence ID" value="GAA2072294.1"/>
    <property type="molecule type" value="Genomic_DNA"/>
</dbReference>
<dbReference type="SUPFAM" id="SSF53474">
    <property type="entry name" value="alpha/beta-Hydrolases"/>
    <property type="match status" value="1"/>
</dbReference>
<dbReference type="PROSITE" id="PS51257">
    <property type="entry name" value="PROKAR_LIPOPROTEIN"/>
    <property type="match status" value="1"/>
</dbReference>
<evidence type="ECO:0000313" key="7">
    <source>
        <dbReference type="EMBL" id="GAA2072294.1"/>
    </source>
</evidence>
<evidence type="ECO:0000256" key="3">
    <source>
        <dbReference type="ARBA" id="ARBA00022801"/>
    </source>
</evidence>
<proteinExistence type="inferred from homology"/>
<protein>
    <submittedName>
        <fullName evidence="7">Alpha/beta fold hydrolase</fullName>
    </submittedName>
</protein>
<dbReference type="Gene3D" id="3.40.50.1820">
    <property type="entry name" value="alpha/beta hydrolase"/>
    <property type="match status" value="1"/>
</dbReference>
<comment type="caution">
    <text evidence="7">The sequence shown here is derived from an EMBL/GenBank/DDBJ whole genome shotgun (WGS) entry which is preliminary data.</text>
</comment>
<dbReference type="InterPro" id="IPR029058">
    <property type="entry name" value="AB_hydrolase_fold"/>
</dbReference>
<accession>A0ABP5HFB8</accession>
<feature type="region of interest" description="Disordered" evidence="4">
    <location>
        <begin position="27"/>
        <end position="58"/>
    </location>
</feature>
<comment type="similarity">
    <text evidence="1">Belongs to the peptidase S33 family.</text>
</comment>
<dbReference type="InterPro" id="IPR013595">
    <property type="entry name" value="Pept_S33_TAP-like_C"/>
</dbReference>
<dbReference type="Pfam" id="PF08386">
    <property type="entry name" value="Abhydrolase_4"/>
    <property type="match status" value="1"/>
</dbReference>
<keyword evidence="3 7" id="KW-0378">Hydrolase</keyword>
<evidence type="ECO:0000256" key="5">
    <source>
        <dbReference type="SAM" id="SignalP"/>
    </source>
</evidence>
<dbReference type="Proteomes" id="UP001500016">
    <property type="component" value="Unassembled WGS sequence"/>
</dbReference>
<feature type="chain" id="PRO_5046966058" evidence="5">
    <location>
        <begin position="26"/>
        <end position="530"/>
    </location>
</feature>